<reference evidence="1 2" key="1">
    <citation type="submission" date="2015-09" db="EMBL/GenBank/DDBJ databases">
        <authorList>
            <consortium name="Swine Surveillance"/>
        </authorList>
    </citation>
    <scope>NUCLEOTIDE SEQUENCE [LARGE SCALE GENOMIC DNA]</scope>
    <source>
        <strain evidence="1 2">CECT 7688</strain>
    </source>
</reference>
<evidence type="ECO:0000313" key="2">
    <source>
        <dbReference type="Proteomes" id="UP000054823"/>
    </source>
</evidence>
<evidence type="ECO:0000313" key="1">
    <source>
        <dbReference type="EMBL" id="CUH54076.1"/>
    </source>
</evidence>
<keyword evidence="2" id="KW-1185">Reference proteome</keyword>
<sequence length="37" mass="3980">MPLILNAVARLAEIVELMHFGTANGPMRLVAPVFSTV</sequence>
<organism evidence="1 2">
    <name type="scientific">Shimia marina</name>
    <dbReference type="NCBI Taxonomy" id="321267"/>
    <lineage>
        <taxon>Bacteria</taxon>
        <taxon>Pseudomonadati</taxon>
        <taxon>Pseudomonadota</taxon>
        <taxon>Alphaproteobacteria</taxon>
        <taxon>Rhodobacterales</taxon>
        <taxon>Roseobacteraceae</taxon>
    </lineage>
</organism>
<dbReference type="AlphaFoldDB" id="A0A0N7LSN0"/>
<dbReference type="Proteomes" id="UP000054823">
    <property type="component" value="Unassembled WGS sequence"/>
</dbReference>
<name>A0A0N7LSN0_9RHOB</name>
<protein>
    <submittedName>
        <fullName evidence="1">Uncharacterized protein</fullName>
    </submittedName>
</protein>
<accession>A0A0N7LSN0</accession>
<gene>
    <name evidence="1" type="ORF">SHM7688_03546</name>
</gene>
<dbReference type="EMBL" id="CYPW01000035">
    <property type="protein sequence ID" value="CUH54076.1"/>
    <property type="molecule type" value="Genomic_DNA"/>
</dbReference>
<proteinExistence type="predicted"/>